<feature type="binding site" evidence="14">
    <location>
        <position position="293"/>
    </location>
    <ligand>
        <name>Zn(2+)</name>
        <dbReference type="ChEBI" id="CHEBI:29105"/>
        <note>catalytic</note>
    </ligand>
</feature>
<keyword evidence="3 15" id="KW-0812">Transmembrane</keyword>
<dbReference type="InterPro" id="IPR027057">
    <property type="entry name" value="CAXX_Prtase_1"/>
</dbReference>
<dbReference type="GO" id="GO:0046872">
    <property type="term" value="F:metal ion binding"/>
    <property type="evidence" value="ECO:0007669"/>
    <property type="project" value="UniProtKB-UniRule"/>
</dbReference>
<dbReference type="InterPro" id="IPR032456">
    <property type="entry name" value="Peptidase_M48_N"/>
</dbReference>
<evidence type="ECO:0000313" key="19">
    <source>
        <dbReference type="Proteomes" id="UP000094336"/>
    </source>
</evidence>
<keyword evidence="2 15" id="KW-0645">Protease</keyword>
<dbReference type="STRING" id="984486.A0A1E3QRW6"/>
<dbReference type="PANTHER" id="PTHR10120">
    <property type="entry name" value="CAAX PRENYL PROTEASE 1"/>
    <property type="match status" value="1"/>
</dbReference>
<feature type="transmembrane region" description="Helical" evidence="15">
    <location>
        <begin position="340"/>
        <end position="359"/>
    </location>
</feature>
<evidence type="ECO:0000256" key="2">
    <source>
        <dbReference type="ARBA" id="ARBA00022670"/>
    </source>
</evidence>
<keyword evidence="6 15" id="KW-0256">Endoplasmic reticulum</keyword>
<organism evidence="18 19">
    <name type="scientific">Babjeviella inositovora NRRL Y-12698</name>
    <dbReference type="NCBI Taxonomy" id="984486"/>
    <lineage>
        <taxon>Eukaryota</taxon>
        <taxon>Fungi</taxon>
        <taxon>Dikarya</taxon>
        <taxon>Ascomycota</taxon>
        <taxon>Saccharomycotina</taxon>
        <taxon>Pichiomycetes</taxon>
        <taxon>Serinales incertae sedis</taxon>
        <taxon>Babjeviella</taxon>
    </lineage>
</organism>
<dbReference type="GO" id="GO:0071586">
    <property type="term" value="P:CAAX-box protein processing"/>
    <property type="evidence" value="ECO:0007669"/>
    <property type="project" value="UniProtKB-UniRule"/>
</dbReference>
<dbReference type="GO" id="GO:0004222">
    <property type="term" value="F:metalloendopeptidase activity"/>
    <property type="evidence" value="ECO:0007669"/>
    <property type="project" value="UniProtKB-UniRule"/>
</dbReference>
<evidence type="ECO:0000313" key="18">
    <source>
        <dbReference type="EMBL" id="ODQ80435.1"/>
    </source>
</evidence>
<dbReference type="Pfam" id="PF01435">
    <property type="entry name" value="Peptidase_M48"/>
    <property type="match status" value="1"/>
</dbReference>
<name>A0A1E3QRW6_9ASCO</name>
<comment type="caution">
    <text evidence="15">Lacks conserved residue(s) required for the propagation of feature annotation.</text>
</comment>
<reference evidence="19" key="1">
    <citation type="submission" date="2016-05" db="EMBL/GenBank/DDBJ databases">
        <title>Comparative genomics of biotechnologically important yeasts.</title>
        <authorList>
            <consortium name="DOE Joint Genome Institute"/>
            <person name="Riley R."/>
            <person name="Haridas S."/>
            <person name="Wolfe K.H."/>
            <person name="Lopes M.R."/>
            <person name="Hittinger C.T."/>
            <person name="Goker M."/>
            <person name="Salamov A."/>
            <person name="Wisecaver J."/>
            <person name="Long T.M."/>
            <person name="Aerts A.L."/>
            <person name="Barry K."/>
            <person name="Choi C."/>
            <person name="Clum A."/>
            <person name="Coughlan A.Y."/>
            <person name="Deshpande S."/>
            <person name="Douglass A.P."/>
            <person name="Hanson S.J."/>
            <person name="Klenk H.-P."/>
            <person name="Labutti K."/>
            <person name="Lapidus A."/>
            <person name="Lindquist E."/>
            <person name="Lipzen A."/>
            <person name="Meier-Kolthoff J.P."/>
            <person name="Ohm R.A."/>
            <person name="Otillar R.P."/>
            <person name="Pangilinan J."/>
            <person name="Peng Y."/>
            <person name="Rokas A."/>
            <person name="Rosa C.A."/>
            <person name="Scheuner C."/>
            <person name="Sibirny A.A."/>
            <person name="Slot J.C."/>
            <person name="Stielow J.B."/>
            <person name="Sun H."/>
            <person name="Kurtzman C.P."/>
            <person name="Blackwell M."/>
            <person name="Grigoriev I.V."/>
            <person name="Jeffries T.W."/>
        </authorList>
    </citation>
    <scope>NUCLEOTIDE SEQUENCE [LARGE SCALE GENOMIC DNA]</scope>
    <source>
        <strain evidence="19">NRRL Y-12698</strain>
    </source>
</reference>
<dbReference type="OrthoDB" id="360839at2759"/>
<dbReference type="GO" id="GO:0005789">
    <property type="term" value="C:endoplasmic reticulum membrane"/>
    <property type="evidence" value="ECO:0007669"/>
    <property type="project" value="UniProtKB-SubCell"/>
</dbReference>
<dbReference type="InterPro" id="IPR001915">
    <property type="entry name" value="Peptidase_M48"/>
</dbReference>
<evidence type="ECO:0000256" key="12">
    <source>
        <dbReference type="ARBA" id="ARBA00060927"/>
    </source>
</evidence>
<evidence type="ECO:0000256" key="13">
    <source>
        <dbReference type="PIRSR" id="PIRSR627057-1"/>
    </source>
</evidence>
<feature type="transmembrane region" description="Helical" evidence="15">
    <location>
        <begin position="186"/>
        <end position="209"/>
    </location>
</feature>
<evidence type="ECO:0000259" key="16">
    <source>
        <dbReference type="Pfam" id="PF01435"/>
    </source>
</evidence>
<evidence type="ECO:0000256" key="9">
    <source>
        <dbReference type="ARBA" id="ARBA00023049"/>
    </source>
</evidence>
<keyword evidence="5 15" id="KW-0378">Hydrolase</keyword>
<feature type="binding site" evidence="14">
    <location>
        <position position="289"/>
    </location>
    <ligand>
        <name>Zn(2+)</name>
        <dbReference type="ChEBI" id="CHEBI:29105"/>
        <note>catalytic</note>
    </ligand>
</feature>
<evidence type="ECO:0000256" key="8">
    <source>
        <dbReference type="ARBA" id="ARBA00022989"/>
    </source>
</evidence>
<keyword evidence="8 15" id="KW-1133">Transmembrane helix</keyword>
<dbReference type="Proteomes" id="UP000094336">
    <property type="component" value="Unassembled WGS sequence"/>
</dbReference>
<keyword evidence="4 14" id="KW-0479">Metal-binding</keyword>
<feature type="domain" description="Peptidase M48" evidence="16">
    <location>
        <begin position="220"/>
        <end position="425"/>
    </location>
</feature>
<dbReference type="CDD" id="cd07343">
    <property type="entry name" value="M48A_Zmpste24p_like"/>
    <property type="match status" value="1"/>
</dbReference>
<protein>
    <recommendedName>
        <fullName evidence="15">CAAX prenyl protease</fullName>
        <ecNumber evidence="15">3.4.24.84</ecNumber>
    </recommendedName>
</protein>
<feature type="domain" description="CAAX prenyl protease 1 N-terminal" evidence="17">
    <location>
        <begin position="42"/>
        <end position="216"/>
    </location>
</feature>
<evidence type="ECO:0000256" key="3">
    <source>
        <dbReference type="ARBA" id="ARBA00022692"/>
    </source>
</evidence>
<keyword evidence="7 14" id="KW-0862">Zinc</keyword>
<comment type="cofactor">
    <cofactor evidence="14 15">
        <name>Zn(2+)</name>
        <dbReference type="ChEBI" id="CHEBI:29105"/>
    </cofactor>
    <text evidence="14 15">Binds 1 zinc ion per subunit.</text>
</comment>
<evidence type="ECO:0000259" key="17">
    <source>
        <dbReference type="Pfam" id="PF16491"/>
    </source>
</evidence>
<comment type="subcellular location">
    <subcellularLocation>
        <location evidence="1 15">Endoplasmic reticulum membrane</location>
        <topology evidence="1 15">Multi-pass membrane protein</topology>
    </subcellularLocation>
</comment>
<keyword evidence="10 15" id="KW-0472">Membrane</keyword>
<dbReference type="Pfam" id="PF16491">
    <property type="entry name" value="Peptidase_M48_N"/>
    <property type="match status" value="1"/>
</dbReference>
<dbReference type="EMBL" id="KV454430">
    <property type="protein sequence ID" value="ODQ80435.1"/>
    <property type="molecule type" value="Genomic_DNA"/>
</dbReference>
<dbReference type="AlphaFoldDB" id="A0A1E3QRW6"/>
<dbReference type="EC" id="3.4.24.84" evidence="15"/>
<evidence type="ECO:0000256" key="7">
    <source>
        <dbReference type="ARBA" id="ARBA00022833"/>
    </source>
</evidence>
<evidence type="ECO:0000256" key="4">
    <source>
        <dbReference type="ARBA" id="ARBA00022723"/>
    </source>
</evidence>
<feature type="active site" description="Proton donor" evidence="13">
    <location>
        <position position="372"/>
    </location>
</feature>
<sequence>MSPPLSIIANGVNSPELNWRQIILSLSTANFIFKSYMNLCQFGVLRRAKPPKALEADATQDTYDKSRAYALDKIKHTIALNIWLYCEDLVYIKFNVYLALWQAPVRASSILGFATGEITQSVILVVIYSIITQTLMAFPLKYYRGSNNPTFSQWLMNELKENIILLVLVSLLTAVTLKVVELAGDLFIWYTWLFIEIIFVAVKILYPYLILPLFHKSKPLDSGKLKDFIDRLAHEKKFPLNSVNVIDGSKNSSHSNAFFTGLPWSKHIFLHDTMVDKFGVEEAAAVLVHEIGHWELNHTLIVTVYEQFQLLLILFVFSLFSNNPYLYSSFGFGNHTPACVKFMILCYFLTPMNCALQFLSNVLTRKNEYEADAYVVSLNYEEHIAAALIKLNKDNKAVLDTHWLYSTYHHSHPLLQERLKAIKHLSSKEK</sequence>
<proteinExistence type="inferred from homology"/>
<dbReference type="GeneID" id="30148662"/>
<feature type="binding site" evidence="14">
    <location>
        <position position="368"/>
    </location>
    <ligand>
        <name>Zn(2+)</name>
        <dbReference type="ChEBI" id="CHEBI:29105"/>
        <note>catalytic</note>
    </ligand>
</feature>
<evidence type="ECO:0000256" key="5">
    <source>
        <dbReference type="ARBA" id="ARBA00022801"/>
    </source>
</evidence>
<dbReference type="RefSeq" id="XP_018985763.1">
    <property type="nucleotide sequence ID" value="XM_019130809.1"/>
</dbReference>
<feature type="active site" evidence="13">
    <location>
        <position position="290"/>
    </location>
</feature>
<gene>
    <name evidence="18" type="ORF">BABINDRAFT_171322</name>
</gene>
<evidence type="ECO:0000256" key="15">
    <source>
        <dbReference type="RuleBase" id="RU366005"/>
    </source>
</evidence>
<keyword evidence="9 15" id="KW-0482">Metalloprotease</keyword>
<evidence type="ECO:0000256" key="14">
    <source>
        <dbReference type="PIRSR" id="PIRSR627057-2"/>
    </source>
</evidence>
<dbReference type="Gene3D" id="3.30.2010.10">
    <property type="entry name" value="Metalloproteases ('zincins'), catalytic domain"/>
    <property type="match status" value="1"/>
</dbReference>
<dbReference type="FunFam" id="3.30.2010.10:FF:000002">
    <property type="entry name" value="CAAX prenyl protease"/>
    <property type="match status" value="1"/>
</dbReference>
<keyword evidence="19" id="KW-1185">Reference proteome</keyword>
<feature type="transmembrane region" description="Helical" evidence="15">
    <location>
        <begin position="122"/>
        <end position="143"/>
    </location>
</feature>
<evidence type="ECO:0000256" key="1">
    <source>
        <dbReference type="ARBA" id="ARBA00004477"/>
    </source>
</evidence>
<comment type="similarity">
    <text evidence="12 15">Belongs to the peptidase M48A family.</text>
</comment>
<comment type="function">
    <text evidence="15">Proteolytically removes the C-terminal three residues of farnesylated proteins.</text>
</comment>
<evidence type="ECO:0000256" key="6">
    <source>
        <dbReference type="ARBA" id="ARBA00022824"/>
    </source>
</evidence>
<comment type="catalytic activity">
    <reaction evidence="11 15">
        <text>Hydrolyzes the peptide bond -P2-(S-farnesyl or geranylgeranyl)C-P1'-P2'-P3'-COOH where P1' and P2' are amino acids with aliphatic side chains and P3' is any C-terminal residue.</text>
        <dbReference type="EC" id="3.4.24.84"/>
    </reaction>
</comment>
<evidence type="ECO:0000256" key="11">
    <source>
        <dbReference type="ARBA" id="ARBA00044456"/>
    </source>
</evidence>
<evidence type="ECO:0000256" key="10">
    <source>
        <dbReference type="ARBA" id="ARBA00023136"/>
    </source>
</evidence>
<feature type="transmembrane region" description="Helical" evidence="15">
    <location>
        <begin position="163"/>
        <end position="180"/>
    </location>
</feature>
<accession>A0A1E3QRW6</accession>